<dbReference type="InterPro" id="IPR051609">
    <property type="entry name" value="NmrA/Isoflavone_reductase-like"/>
</dbReference>
<dbReference type="InterPro" id="IPR036291">
    <property type="entry name" value="NAD(P)-bd_dom_sf"/>
</dbReference>
<dbReference type="AlphaFoldDB" id="A0A9P4KCK3"/>
<proteinExistence type="predicted"/>
<name>A0A9P4KCK3_9PLEO</name>
<organism evidence="4 5">
    <name type="scientific">Lojkania enalia</name>
    <dbReference type="NCBI Taxonomy" id="147567"/>
    <lineage>
        <taxon>Eukaryota</taxon>
        <taxon>Fungi</taxon>
        <taxon>Dikarya</taxon>
        <taxon>Ascomycota</taxon>
        <taxon>Pezizomycotina</taxon>
        <taxon>Dothideomycetes</taxon>
        <taxon>Pleosporomycetidae</taxon>
        <taxon>Pleosporales</taxon>
        <taxon>Pleosporales incertae sedis</taxon>
        <taxon>Lojkania</taxon>
    </lineage>
</organism>
<keyword evidence="1" id="KW-0521">NADP</keyword>
<keyword evidence="5" id="KW-1185">Reference proteome</keyword>
<dbReference type="EMBL" id="ML986600">
    <property type="protein sequence ID" value="KAF2266153.1"/>
    <property type="molecule type" value="Genomic_DNA"/>
</dbReference>
<evidence type="ECO:0000256" key="2">
    <source>
        <dbReference type="ARBA" id="ARBA00023002"/>
    </source>
</evidence>
<comment type="caution">
    <text evidence="4">The sequence shown here is derived from an EMBL/GenBank/DDBJ whole genome shotgun (WGS) entry which is preliminary data.</text>
</comment>
<dbReference type="Pfam" id="PF05368">
    <property type="entry name" value="NmrA"/>
    <property type="match status" value="1"/>
</dbReference>
<dbReference type="InterPro" id="IPR008030">
    <property type="entry name" value="NmrA-like"/>
</dbReference>
<evidence type="ECO:0000256" key="1">
    <source>
        <dbReference type="ARBA" id="ARBA00022857"/>
    </source>
</evidence>
<protein>
    <submittedName>
        <fullName evidence="4">NAD(P)-binding protein</fullName>
    </submittedName>
</protein>
<sequence>MPSDAPVPKKILLFGATGTIGKYILKALIDDKTSFEKIGIFTSPGTSKDKADKMKYLKEKGVEVLVGDVNNEENVKAAYKDYDTVVSALGRNVILAQILLLSLARNSSTIRTFYPSEYGTDIEYAPSSAIEKPHQLKLRVRKHIRENITNLSITYLVTGPYSDLYISKMDTAPQVGSFDVQQRKAVLLGTGKEEVSFTTMTDVGRLLVAALKTPTIENPRTLKVNSFTATPSDILAEFENQMGKKWDVNYTSLGSLKGAEMKAWESNDPFATAYTLRRIWTEGGTLYEKRDNWKIGDPATETLEEQVRKAIEAQT</sequence>
<dbReference type="PANTHER" id="PTHR47706">
    <property type="entry name" value="NMRA-LIKE FAMILY PROTEIN"/>
    <property type="match status" value="1"/>
</dbReference>
<keyword evidence="2" id="KW-0560">Oxidoreductase</keyword>
<reference evidence="5" key="1">
    <citation type="journal article" date="2020" name="Stud. Mycol.">
        <title>101 Dothideomycetes genomes: A test case for predicting lifestyles and emergence of pathogens.</title>
        <authorList>
            <person name="Haridas S."/>
            <person name="Albert R."/>
            <person name="Binder M."/>
            <person name="Bloem J."/>
            <person name="LaButti K."/>
            <person name="Salamov A."/>
            <person name="Andreopoulos B."/>
            <person name="Baker S."/>
            <person name="Barry K."/>
            <person name="Bills G."/>
            <person name="Bluhm B."/>
            <person name="Cannon C."/>
            <person name="Castanera R."/>
            <person name="Culley D."/>
            <person name="Daum C."/>
            <person name="Ezra D."/>
            <person name="Gonzalez J."/>
            <person name="Henrissat B."/>
            <person name="Kuo A."/>
            <person name="Liang C."/>
            <person name="Lipzen A."/>
            <person name="Lutzoni F."/>
            <person name="Magnuson J."/>
            <person name="Mondo S."/>
            <person name="Nolan M."/>
            <person name="Ohm R."/>
            <person name="Pangilinan J."/>
            <person name="Park H.-J."/>
            <person name="Ramirez L."/>
            <person name="Alfaro M."/>
            <person name="Sun H."/>
            <person name="Tritt A."/>
            <person name="Yoshinaga Y."/>
            <person name="Zwiers L.-H."/>
            <person name="Turgeon B."/>
            <person name="Goodwin S."/>
            <person name="Spatafora J."/>
            <person name="Crous P."/>
            <person name="Grigoriev I."/>
        </authorList>
    </citation>
    <scope>NUCLEOTIDE SEQUENCE [LARGE SCALE GENOMIC DNA]</scope>
    <source>
        <strain evidence="5">CBS 304.66</strain>
    </source>
</reference>
<evidence type="ECO:0000313" key="4">
    <source>
        <dbReference type="EMBL" id="KAF2266153.1"/>
    </source>
</evidence>
<evidence type="ECO:0000259" key="3">
    <source>
        <dbReference type="Pfam" id="PF05368"/>
    </source>
</evidence>
<dbReference type="SUPFAM" id="SSF51735">
    <property type="entry name" value="NAD(P)-binding Rossmann-fold domains"/>
    <property type="match status" value="1"/>
</dbReference>
<dbReference type="PANTHER" id="PTHR47706:SF11">
    <property type="entry name" value="ISOFLAVONE REDUCTASE FAMILY PROTEIN (AFU_ORTHOLOGUE AFUA_1G12510)"/>
    <property type="match status" value="1"/>
</dbReference>
<dbReference type="OrthoDB" id="419598at2759"/>
<gene>
    <name evidence="4" type="ORF">CC78DRAFT_492227</name>
</gene>
<dbReference type="Proteomes" id="UP000800093">
    <property type="component" value="Unassembled WGS sequence"/>
</dbReference>
<feature type="domain" description="NmrA-like" evidence="3">
    <location>
        <begin position="9"/>
        <end position="252"/>
    </location>
</feature>
<accession>A0A9P4KCK3</accession>
<evidence type="ECO:0000313" key="5">
    <source>
        <dbReference type="Proteomes" id="UP000800093"/>
    </source>
</evidence>
<dbReference type="Gene3D" id="3.90.25.10">
    <property type="entry name" value="UDP-galactose 4-epimerase, domain 1"/>
    <property type="match status" value="1"/>
</dbReference>
<dbReference type="Gene3D" id="3.40.50.720">
    <property type="entry name" value="NAD(P)-binding Rossmann-like Domain"/>
    <property type="match status" value="1"/>
</dbReference>
<dbReference type="GO" id="GO:0016491">
    <property type="term" value="F:oxidoreductase activity"/>
    <property type="evidence" value="ECO:0007669"/>
    <property type="project" value="UniProtKB-KW"/>
</dbReference>